<evidence type="ECO:0000256" key="2">
    <source>
        <dbReference type="ARBA" id="ARBA00023125"/>
    </source>
</evidence>
<dbReference type="PRINTS" id="PR00032">
    <property type="entry name" value="HTHARAC"/>
</dbReference>
<dbReference type="Pfam" id="PF12833">
    <property type="entry name" value="HTH_18"/>
    <property type="match status" value="1"/>
</dbReference>
<protein>
    <submittedName>
        <fullName evidence="5">AraC family transcriptional regulator ligand-binding domain-containing protein</fullName>
    </submittedName>
</protein>
<accession>A0ABT5THR4</accession>
<dbReference type="InterPro" id="IPR032687">
    <property type="entry name" value="AraC-type_N"/>
</dbReference>
<evidence type="ECO:0000313" key="6">
    <source>
        <dbReference type="Proteomes" id="UP001213691"/>
    </source>
</evidence>
<keyword evidence="3" id="KW-0804">Transcription</keyword>
<dbReference type="Proteomes" id="UP001213691">
    <property type="component" value="Unassembled WGS sequence"/>
</dbReference>
<name>A0ABT5THR4_9GAMM</name>
<keyword evidence="1" id="KW-0805">Transcription regulation</keyword>
<keyword evidence="6" id="KW-1185">Reference proteome</keyword>
<comment type="caution">
    <text evidence="5">The sequence shown here is derived from an EMBL/GenBank/DDBJ whole genome shotgun (WGS) entry which is preliminary data.</text>
</comment>
<dbReference type="InterPro" id="IPR020449">
    <property type="entry name" value="Tscrpt_reg_AraC-type_HTH"/>
</dbReference>
<dbReference type="SMART" id="SM00342">
    <property type="entry name" value="HTH_ARAC"/>
    <property type="match status" value="1"/>
</dbReference>
<gene>
    <name evidence="5" type="ORF">PQR79_02910</name>
</gene>
<proteinExistence type="predicted"/>
<dbReference type="InterPro" id="IPR018060">
    <property type="entry name" value="HTH_AraC"/>
</dbReference>
<dbReference type="Gene3D" id="1.10.10.60">
    <property type="entry name" value="Homeodomain-like"/>
    <property type="match status" value="1"/>
</dbReference>
<dbReference type="PROSITE" id="PS01124">
    <property type="entry name" value="HTH_ARAC_FAMILY_2"/>
    <property type="match status" value="1"/>
</dbReference>
<dbReference type="InterPro" id="IPR009057">
    <property type="entry name" value="Homeodomain-like_sf"/>
</dbReference>
<dbReference type="PANTHER" id="PTHR47894:SF4">
    <property type="entry name" value="HTH-TYPE TRANSCRIPTIONAL REGULATOR GADX"/>
    <property type="match status" value="1"/>
</dbReference>
<dbReference type="PANTHER" id="PTHR47894">
    <property type="entry name" value="HTH-TYPE TRANSCRIPTIONAL REGULATOR GADX"/>
    <property type="match status" value="1"/>
</dbReference>
<dbReference type="SUPFAM" id="SSF46689">
    <property type="entry name" value="Homeodomain-like"/>
    <property type="match status" value="1"/>
</dbReference>
<dbReference type="EMBL" id="JAQQPZ010000002">
    <property type="protein sequence ID" value="MDD8058084.1"/>
    <property type="molecule type" value="Genomic_DNA"/>
</dbReference>
<evidence type="ECO:0000313" key="5">
    <source>
        <dbReference type="EMBL" id="MDD8058084.1"/>
    </source>
</evidence>
<evidence type="ECO:0000256" key="1">
    <source>
        <dbReference type="ARBA" id="ARBA00023015"/>
    </source>
</evidence>
<evidence type="ECO:0000259" key="4">
    <source>
        <dbReference type="PROSITE" id="PS01124"/>
    </source>
</evidence>
<sequence length="336" mass="38436">MHKLHNSPYLLNSFLHEFPKLVQLHGGDLTALCQAVELPVEDVTQKNKLVAFDKFIRLLEEAANQFNYPEIAFELAARQSIDTLGPVFMLLEGCNTFGEALHRILNYFDIITSGLHIEVRTSSALLELIFHVEMPQLIHRQQFQNYLLASCVSIIRNLMVGRFPIRGCYFTREEHDAKLQKKHIEFFGCPVAFGSDSIRLVFSSDILKVNIKDVQVEAPNLMIERKPEPSLKAQLEAILPLYLASSTTNLSTIAKAMGYSTATFRRRLKHASISFSDTLEAIKLHHANQYLHSTHYSLNDISALLGYSNQSAFTRSYIRWYGMTPSQYRQRIKRQT</sequence>
<organism evidence="5 6">
    <name type="scientific">Shewanella metallivivens</name>
    <dbReference type="NCBI Taxonomy" id="2872342"/>
    <lineage>
        <taxon>Bacteria</taxon>
        <taxon>Pseudomonadati</taxon>
        <taxon>Pseudomonadota</taxon>
        <taxon>Gammaproteobacteria</taxon>
        <taxon>Alteromonadales</taxon>
        <taxon>Shewanellaceae</taxon>
        <taxon>Shewanella</taxon>
    </lineage>
</organism>
<dbReference type="Pfam" id="PF12625">
    <property type="entry name" value="Arabinose_bd"/>
    <property type="match status" value="1"/>
</dbReference>
<dbReference type="RefSeq" id="WP_238104306.1">
    <property type="nucleotide sequence ID" value="NZ_JAQQPZ010000002.1"/>
</dbReference>
<feature type="domain" description="HTH araC/xylS-type" evidence="4">
    <location>
        <begin position="233"/>
        <end position="331"/>
    </location>
</feature>
<reference evidence="5 6" key="1">
    <citation type="submission" date="2023-02" db="EMBL/GenBank/DDBJ databases">
        <title>Genome sequence of Shewanella metallivivens ER-Te-42B-Light, sp. nov., enriched from sulfide tube worms (Riftia pachyptila) isolated from Explorer Ridge in the Pacific Ocean.</title>
        <authorList>
            <person name="Maltman C."/>
            <person name="Kuzyk S.B."/>
            <person name="Kyndt J.A."/>
            <person name="Yurkov V."/>
        </authorList>
    </citation>
    <scope>NUCLEOTIDE SEQUENCE [LARGE SCALE GENOMIC DNA]</scope>
    <source>
        <strain evidence="5 6">ER-Te-42B-Light</strain>
    </source>
</reference>
<keyword evidence="2" id="KW-0238">DNA-binding</keyword>
<evidence type="ECO:0000256" key="3">
    <source>
        <dbReference type="ARBA" id="ARBA00023163"/>
    </source>
</evidence>